<keyword evidence="3" id="KW-1185">Reference proteome</keyword>
<gene>
    <name evidence="2" type="ORF">RM543_08395</name>
</gene>
<dbReference type="InterPro" id="IPR028992">
    <property type="entry name" value="Hedgehog/Intein_dom"/>
</dbReference>
<dbReference type="SUPFAM" id="SSF51294">
    <property type="entry name" value="Hedgehog/intein (Hint) domain"/>
    <property type="match status" value="1"/>
</dbReference>
<dbReference type="Gene3D" id="2.170.16.10">
    <property type="entry name" value="Hedgehog/Intein (Hint) domain"/>
    <property type="match status" value="1"/>
</dbReference>
<evidence type="ECO:0000313" key="2">
    <source>
        <dbReference type="EMBL" id="MDT0682703.1"/>
    </source>
</evidence>
<dbReference type="Pfam" id="PF13403">
    <property type="entry name" value="Hint_2"/>
    <property type="match status" value="1"/>
</dbReference>
<comment type="caution">
    <text evidence="2">The sequence shown here is derived from an EMBL/GenBank/DDBJ whole genome shotgun (WGS) entry which is preliminary data.</text>
</comment>
<name>A0ABU3DG61_9RHOB</name>
<protein>
    <submittedName>
        <fullName evidence="2">Hint domain-containing protein</fullName>
    </submittedName>
</protein>
<dbReference type="EMBL" id="JAVRHL010000002">
    <property type="protein sequence ID" value="MDT0682703.1"/>
    <property type="molecule type" value="Genomic_DNA"/>
</dbReference>
<organism evidence="2 3">
    <name type="scientific">Tropicimonas omnivorans</name>
    <dbReference type="NCBI Taxonomy" id="3075590"/>
    <lineage>
        <taxon>Bacteria</taxon>
        <taxon>Pseudomonadati</taxon>
        <taxon>Pseudomonadota</taxon>
        <taxon>Alphaproteobacteria</taxon>
        <taxon>Rhodobacterales</taxon>
        <taxon>Roseobacteraceae</taxon>
        <taxon>Tropicimonas</taxon>
    </lineage>
</organism>
<dbReference type="RefSeq" id="WP_311690510.1">
    <property type="nucleotide sequence ID" value="NZ_JAVRHL010000002.1"/>
</dbReference>
<reference evidence="2 3" key="1">
    <citation type="submission" date="2023-09" db="EMBL/GenBank/DDBJ databases">
        <authorList>
            <person name="Rey-Velasco X."/>
        </authorList>
    </citation>
    <scope>NUCLEOTIDE SEQUENCE [LARGE SCALE GENOMIC DNA]</scope>
    <source>
        <strain evidence="2 3">F158</strain>
    </source>
</reference>
<accession>A0ABU3DG61</accession>
<dbReference type="Proteomes" id="UP001265259">
    <property type="component" value="Unassembled WGS sequence"/>
</dbReference>
<dbReference type="InterPro" id="IPR036844">
    <property type="entry name" value="Hint_dom_sf"/>
</dbReference>
<evidence type="ECO:0000259" key="1">
    <source>
        <dbReference type="Pfam" id="PF13403"/>
    </source>
</evidence>
<feature type="domain" description="Hedgehog/Intein (Hint)" evidence="1">
    <location>
        <begin position="154"/>
        <end position="288"/>
    </location>
</feature>
<proteinExistence type="predicted"/>
<evidence type="ECO:0000313" key="3">
    <source>
        <dbReference type="Proteomes" id="UP001265259"/>
    </source>
</evidence>
<sequence>MDEDDTTASYGCHVYEAEAFRVVGGANLGDHLLGPDEIEPGDVYRLCPGATLRELSVAGAGGRAVMGRREGVHRVAEGSGIGRAGQPLRAVARATFLGPQGHKADVLLIEIGGQRRALYAALPIDPLEPGFDHTLVSVDPDPGDVRLADVTSVAFARGTEITMADGRQMPVERLSAGDRILTRDHGPQPIRHILHRTVRAAGPHAPVVIARDTLGNAADLIVSQHQRLFIYQRGQDRVTPTAEMLVRAGYLADGERIFVRPGNFVDYFTLILDRHEIIYAECIPAESLEVSPATLATLAEDVAREVGERLPEVAHDPHFGTEADPARAAAAMERMIHRRRG</sequence>